<dbReference type="Proteomes" id="UP000887576">
    <property type="component" value="Unplaced"/>
</dbReference>
<evidence type="ECO:0000313" key="2">
    <source>
        <dbReference type="WBParaSite" id="JU765_v2.g20489.t2"/>
    </source>
</evidence>
<proteinExistence type="predicted"/>
<protein>
    <submittedName>
        <fullName evidence="2">Uncharacterized protein</fullName>
    </submittedName>
</protein>
<sequence>MQVFQKRSSGSLHKSVCGSKSVGISLGSQREKTSQQSSIELPPRIFWPKFLPLPTGDFEDPMLDLGGYKRLGGKNGLFASRNTSYFVTLIVLVIFVFLFYLYNNASNDAANLRREINAQSEHIAKLKNEILGCEHIAKLKNEILEGNVNLEKARSGESACQNSKLAAEKKSNNDASVLNKLKAKISDLQASISEKEESIKSLKQELNDKSEKLEQNAARKSVMEQYGTNQEAVIIKLNETIELMKKDLALKDDVIHGLKQKLGSSLDQVNEARDVGTTKALEKTENVIPQPKESRKPQRPDEPEHLSAVEKVEDEKDVEENDGEKPHEEKEDADGNDEKEEKGADAKQETDPEAKEDKDAGANAKEDGEAKEEKDAGANEKEDGEAKEEKDAGANAKEDGEEKDGGAKENGDGEANEEKDVDAKDVDENVKVGAEKEGRKKKDEAAEADQDDTAKNVNGDRNVIRNPEARIKMEQAQQEDEKDDEDNEKGPLVNAAEKEKN</sequence>
<reference evidence="2" key="1">
    <citation type="submission" date="2022-11" db="UniProtKB">
        <authorList>
            <consortium name="WormBaseParasite"/>
        </authorList>
    </citation>
    <scope>IDENTIFICATION</scope>
</reference>
<dbReference type="WBParaSite" id="JU765_v2.g20489.t2">
    <property type="protein sequence ID" value="JU765_v2.g20489.t2"/>
    <property type="gene ID" value="JU765_v2.g20489"/>
</dbReference>
<name>A0AC34QY76_9BILA</name>
<organism evidence="1 2">
    <name type="scientific">Panagrolaimus sp. JU765</name>
    <dbReference type="NCBI Taxonomy" id="591449"/>
    <lineage>
        <taxon>Eukaryota</taxon>
        <taxon>Metazoa</taxon>
        <taxon>Ecdysozoa</taxon>
        <taxon>Nematoda</taxon>
        <taxon>Chromadorea</taxon>
        <taxon>Rhabditida</taxon>
        <taxon>Tylenchina</taxon>
        <taxon>Panagrolaimomorpha</taxon>
        <taxon>Panagrolaimoidea</taxon>
        <taxon>Panagrolaimidae</taxon>
        <taxon>Panagrolaimus</taxon>
    </lineage>
</organism>
<accession>A0AC34QY76</accession>
<evidence type="ECO:0000313" key="1">
    <source>
        <dbReference type="Proteomes" id="UP000887576"/>
    </source>
</evidence>